<evidence type="ECO:0000256" key="5">
    <source>
        <dbReference type="SAM" id="Phobius"/>
    </source>
</evidence>
<keyword evidence="3 5" id="KW-0472">Membrane</keyword>
<gene>
    <name evidence="7" type="ORF">WMY93_009697</name>
</gene>
<evidence type="ECO:0000313" key="7">
    <source>
        <dbReference type="EMBL" id="KAK7922795.1"/>
    </source>
</evidence>
<evidence type="ECO:0008006" key="9">
    <source>
        <dbReference type="Google" id="ProtNLM"/>
    </source>
</evidence>
<evidence type="ECO:0000256" key="3">
    <source>
        <dbReference type="ARBA" id="ARBA00023136"/>
    </source>
</evidence>
<protein>
    <recommendedName>
        <fullName evidence="9">Ig-like domain-containing protein</fullName>
    </recommendedName>
</protein>
<evidence type="ECO:0000313" key="8">
    <source>
        <dbReference type="Proteomes" id="UP001460270"/>
    </source>
</evidence>
<feature type="chain" id="PRO_5043373560" description="Ig-like domain-containing protein" evidence="6">
    <location>
        <begin position="20"/>
        <end position="300"/>
    </location>
</feature>
<reference evidence="8" key="1">
    <citation type="submission" date="2024-04" db="EMBL/GenBank/DDBJ databases">
        <title>Salinicola lusitanus LLJ914,a marine bacterium isolated from the Okinawa Trough.</title>
        <authorList>
            <person name="Li J."/>
        </authorList>
    </citation>
    <scope>NUCLEOTIDE SEQUENCE [LARGE SCALE GENOMIC DNA]</scope>
</reference>
<dbReference type="InterPro" id="IPR013783">
    <property type="entry name" value="Ig-like_fold"/>
</dbReference>
<feature type="transmembrane region" description="Helical" evidence="5">
    <location>
        <begin position="213"/>
        <end position="234"/>
    </location>
</feature>
<dbReference type="AlphaFoldDB" id="A0AAW0PFW6"/>
<dbReference type="SUPFAM" id="SSF48726">
    <property type="entry name" value="Immunoglobulin"/>
    <property type="match status" value="1"/>
</dbReference>
<dbReference type="InterPro" id="IPR015631">
    <property type="entry name" value="CD2/SLAM_rcpt"/>
</dbReference>
<evidence type="ECO:0000256" key="4">
    <source>
        <dbReference type="ARBA" id="ARBA00023180"/>
    </source>
</evidence>
<keyword evidence="5" id="KW-0812">Transmembrane</keyword>
<proteinExistence type="predicted"/>
<feature type="signal peptide" evidence="6">
    <location>
        <begin position="1"/>
        <end position="19"/>
    </location>
</feature>
<comment type="subcellular location">
    <subcellularLocation>
        <location evidence="1">Membrane</location>
    </subcellularLocation>
</comment>
<dbReference type="PANTHER" id="PTHR12080:SF111">
    <property type="entry name" value="IMMUNOGLOBULIN V-SET DOMAIN-CONTAINING PROTEIN"/>
    <property type="match status" value="1"/>
</dbReference>
<sequence length="300" mass="33730">MGPVWALLLLLHITQDAEGFCDARKNDAQCYGALGGTIEIKLMDSGSMTSRCRWAKNNKIIFDWKNNGVLTNELKNRSVFNVITGIIQIQNLTYSDSDSYSLEFPNKEGRQTKKTLHKLIIEAPVSHVLLLPECLSKGEVRATCAPQGGDSLEYSWTLNGQNLTDSDLLYTNRYTFINCTLNGTQKSDWVYEANNSLCLEQTTTVPITSVEHWPILVGILVALLITCIALICVLKKCKKKTNEEDDQELTYADVRILRQPERMPQTSEGEVEYGQVKFSNQSPHISVAEDNACIYAKVRR</sequence>
<evidence type="ECO:0000256" key="1">
    <source>
        <dbReference type="ARBA" id="ARBA00004370"/>
    </source>
</evidence>
<dbReference type="GO" id="GO:0016020">
    <property type="term" value="C:membrane"/>
    <property type="evidence" value="ECO:0007669"/>
    <property type="project" value="UniProtKB-SubCell"/>
</dbReference>
<dbReference type="Gene3D" id="2.60.40.10">
    <property type="entry name" value="Immunoglobulins"/>
    <property type="match status" value="1"/>
</dbReference>
<comment type="caution">
    <text evidence="7">The sequence shown here is derived from an EMBL/GenBank/DDBJ whole genome shotgun (WGS) entry which is preliminary data.</text>
</comment>
<keyword evidence="4" id="KW-0325">Glycoprotein</keyword>
<keyword evidence="8" id="KW-1185">Reference proteome</keyword>
<dbReference type="Proteomes" id="UP001460270">
    <property type="component" value="Unassembled WGS sequence"/>
</dbReference>
<organism evidence="7 8">
    <name type="scientific">Mugilogobius chulae</name>
    <name type="common">yellowstripe goby</name>
    <dbReference type="NCBI Taxonomy" id="88201"/>
    <lineage>
        <taxon>Eukaryota</taxon>
        <taxon>Metazoa</taxon>
        <taxon>Chordata</taxon>
        <taxon>Craniata</taxon>
        <taxon>Vertebrata</taxon>
        <taxon>Euteleostomi</taxon>
        <taxon>Actinopterygii</taxon>
        <taxon>Neopterygii</taxon>
        <taxon>Teleostei</taxon>
        <taxon>Neoteleostei</taxon>
        <taxon>Acanthomorphata</taxon>
        <taxon>Gobiaria</taxon>
        <taxon>Gobiiformes</taxon>
        <taxon>Gobioidei</taxon>
        <taxon>Gobiidae</taxon>
        <taxon>Gobionellinae</taxon>
        <taxon>Mugilogobius</taxon>
    </lineage>
</organism>
<keyword evidence="2 6" id="KW-0732">Signal</keyword>
<dbReference type="InterPro" id="IPR036179">
    <property type="entry name" value="Ig-like_dom_sf"/>
</dbReference>
<dbReference type="EMBL" id="JBBPFD010000006">
    <property type="protein sequence ID" value="KAK7922795.1"/>
    <property type="molecule type" value="Genomic_DNA"/>
</dbReference>
<evidence type="ECO:0000256" key="6">
    <source>
        <dbReference type="SAM" id="SignalP"/>
    </source>
</evidence>
<evidence type="ECO:0000256" key="2">
    <source>
        <dbReference type="ARBA" id="ARBA00022729"/>
    </source>
</evidence>
<name>A0AAW0PFW6_9GOBI</name>
<keyword evidence="5" id="KW-1133">Transmembrane helix</keyword>
<dbReference type="PANTHER" id="PTHR12080">
    <property type="entry name" value="SIGNALING LYMPHOCYTIC ACTIVATION MOLECULE"/>
    <property type="match status" value="1"/>
</dbReference>
<accession>A0AAW0PFW6</accession>